<reference evidence="1 2" key="1">
    <citation type="journal article" date="2019" name="Sci. Rep.">
        <title>Orb-weaving spider Araneus ventricosus genome elucidates the spidroin gene catalogue.</title>
        <authorList>
            <person name="Kono N."/>
            <person name="Nakamura H."/>
            <person name="Ohtoshi R."/>
            <person name="Moran D.A.P."/>
            <person name="Shinohara A."/>
            <person name="Yoshida Y."/>
            <person name="Fujiwara M."/>
            <person name="Mori M."/>
            <person name="Tomita M."/>
            <person name="Arakawa K."/>
        </authorList>
    </citation>
    <scope>NUCLEOTIDE SEQUENCE [LARGE SCALE GENOMIC DNA]</scope>
</reference>
<name>A0A4Y2N5V0_ARAVE</name>
<organism evidence="1 2">
    <name type="scientific">Araneus ventricosus</name>
    <name type="common">Orbweaver spider</name>
    <name type="synonym">Epeira ventricosa</name>
    <dbReference type="NCBI Taxonomy" id="182803"/>
    <lineage>
        <taxon>Eukaryota</taxon>
        <taxon>Metazoa</taxon>
        <taxon>Ecdysozoa</taxon>
        <taxon>Arthropoda</taxon>
        <taxon>Chelicerata</taxon>
        <taxon>Arachnida</taxon>
        <taxon>Araneae</taxon>
        <taxon>Araneomorphae</taxon>
        <taxon>Entelegynae</taxon>
        <taxon>Araneoidea</taxon>
        <taxon>Araneidae</taxon>
        <taxon>Araneus</taxon>
    </lineage>
</organism>
<accession>A0A4Y2N5V0</accession>
<dbReference type="AlphaFoldDB" id="A0A4Y2N5V0"/>
<dbReference type="OrthoDB" id="6511285at2759"/>
<protein>
    <submittedName>
        <fullName evidence="1">Uncharacterized protein</fullName>
    </submittedName>
</protein>
<sequence length="157" mass="18844">MLEDDANRLYFVFLCPIVQEFERINAFFQLKNAEPEELLKELDLHHESLKRLYSSDGKMLSLEDVDFGAHFTNEMKKYQESHENSLRVSLDLKRRCYDFLMKLLDEVKMRLPNNKSEECVGWPLKQFYHKQIVWCSQNFPCNILWEIKTTSKINTEK</sequence>
<comment type="caution">
    <text evidence="1">The sequence shown here is derived from an EMBL/GenBank/DDBJ whole genome shotgun (WGS) entry which is preliminary data.</text>
</comment>
<dbReference type="Proteomes" id="UP000499080">
    <property type="component" value="Unassembled WGS sequence"/>
</dbReference>
<keyword evidence="2" id="KW-1185">Reference proteome</keyword>
<dbReference type="EMBL" id="BGPR01008473">
    <property type="protein sequence ID" value="GBN34049.1"/>
    <property type="molecule type" value="Genomic_DNA"/>
</dbReference>
<proteinExistence type="predicted"/>
<evidence type="ECO:0000313" key="1">
    <source>
        <dbReference type="EMBL" id="GBN34049.1"/>
    </source>
</evidence>
<gene>
    <name evidence="1" type="ORF">AVEN_176282_1</name>
</gene>
<evidence type="ECO:0000313" key="2">
    <source>
        <dbReference type="Proteomes" id="UP000499080"/>
    </source>
</evidence>